<protein>
    <submittedName>
        <fullName evidence="1">Bifunctional adenosylcobinamide kinase/adenosylcobinamide-phosphate guanylyltransferase</fullName>
    </submittedName>
</protein>
<reference evidence="1" key="2">
    <citation type="submission" date="2021-04" db="EMBL/GenBank/DDBJ databases">
        <authorList>
            <person name="Gilroy R."/>
        </authorList>
    </citation>
    <scope>NUCLEOTIDE SEQUENCE</scope>
    <source>
        <strain evidence="1">CHK193-4272</strain>
    </source>
</reference>
<dbReference type="InterPro" id="IPR027417">
    <property type="entry name" value="P-loop_NTPase"/>
</dbReference>
<evidence type="ECO:0000313" key="2">
    <source>
        <dbReference type="Proteomes" id="UP000886808"/>
    </source>
</evidence>
<dbReference type="EMBL" id="DXIE01000051">
    <property type="protein sequence ID" value="HIV62955.1"/>
    <property type="molecule type" value="Genomic_DNA"/>
</dbReference>
<keyword evidence="1" id="KW-0548">Nucleotidyltransferase</keyword>
<name>A0A9D1TJF1_9FIRM</name>
<dbReference type="GO" id="GO:0043752">
    <property type="term" value="F:adenosylcobinamide kinase activity"/>
    <property type="evidence" value="ECO:0007669"/>
    <property type="project" value="InterPro"/>
</dbReference>
<reference evidence="1" key="1">
    <citation type="journal article" date="2021" name="PeerJ">
        <title>Extensive microbial diversity within the chicken gut microbiome revealed by metagenomics and culture.</title>
        <authorList>
            <person name="Gilroy R."/>
            <person name="Ravi A."/>
            <person name="Getino M."/>
            <person name="Pursley I."/>
            <person name="Horton D.L."/>
            <person name="Alikhan N.F."/>
            <person name="Baker D."/>
            <person name="Gharbi K."/>
            <person name="Hall N."/>
            <person name="Watson M."/>
            <person name="Adriaenssens E.M."/>
            <person name="Foster-Nyarko E."/>
            <person name="Jarju S."/>
            <person name="Secka A."/>
            <person name="Antonio M."/>
            <person name="Oren A."/>
            <person name="Chaudhuri R.R."/>
            <person name="La Ragione R."/>
            <person name="Hildebrand F."/>
            <person name="Pallen M.J."/>
        </authorList>
    </citation>
    <scope>NUCLEOTIDE SEQUENCE</scope>
    <source>
        <strain evidence="1">CHK193-4272</strain>
    </source>
</reference>
<organism evidence="1 2">
    <name type="scientific">Candidatus Butyricicoccus avistercoris</name>
    <dbReference type="NCBI Taxonomy" id="2838518"/>
    <lineage>
        <taxon>Bacteria</taxon>
        <taxon>Bacillati</taxon>
        <taxon>Bacillota</taxon>
        <taxon>Clostridia</taxon>
        <taxon>Eubacteriales</taxon>
        <taxon>Butyricicoccaceae</taxon>
        <taxon>Butyricicoccus</taxon>
    </lineage>
</organism>
<comment type="caution">
    <text evidence="1">The sequence shown here is derived from an EMBL/GenBank/DDBJ whole genome shotgun (WGS) entry which is preliminary data.</text>
</comment>
<dbReference type="Proteomes" id="UP000886808">
    <property type="component" value="Unassembled WGS sequence"/>
</dbReference>
<dbReference type="InterPro" id="IPR003203">
    <property type="entry name" value="CobU/CobP"/>
</dbReference>
<sequence>MTVLMIGGAYQGKKELAKKLFNLNDNDFNRIDGKAVYNLHDYIKNNNIPNITDFANSLRDKVIICNEIGCGVIPINKELDNWREITGRVCCEIASFADIVIRVTAGIPQFIKGRI</sequence>
<dbReference type="GO" id="GO:0009236">
    <property type="term" value="P:cobalamin biosynthetic process"/>
    <property type="evidence" value="ECO:0007669"/>
    <property type="project" value="InterPro"/>
</dbReference>
<dbReference type="GO" id="GO:0016779">
    <property type="term" value="F:nucleotidyltransferase activity"/>
    <property type="evidence" value="ECO:0007669"/>
    <property type="project" value="UniProtKB-KW"/>
</dbReference>
<dbReference type="GO" id="GO:0000166">
    <property type="term" value="F:nucleotide binding"/>
    <property type="evidence" value="ECO:0007669"/>
    <property type="project" value="InterPro"/>
</dbReference>
<keyword evidence="1" id="KW-0418">Kinase</keyword>
<evidence type="ECO:0000313" key="1">
    <source>
        <dbReference type="EMBL" id="HIV62955.1"/>
    </source>
</evidence>
<proteinExistence type="predicted"/>
<dbReference type="SUPFAM" id="SSF52540">
    <property type="entry name" value="P-loop containing nucleoside triphosphate hydrolases"/>
    <property type="match status" value="1"/>
</dbReference>
<gene>
    <name evidence="1" type="ORF">H9746_08985</name>
</gene>
<accession>A0A9D1TJF1</accession>
<keyword evidence="1" id="KW-0808">Transferase</keyword>
<dbReference type="Gene3D" id="3.40.50.300">
    <property type="entry name" value="P-loop containing nucleotide triphosphate hydrolases"/>
    <property type="match status" value="1"/>
</dbReference>
<dbReference type="AlphaFoldDB" id="A0A9D1TJF1"/>
<dbReference type="Pfam" id="PF02283">
    <property type="entry name" value="CobU"/>
    <property type="match status" value="1"/>
</dbReference>